<name>A0A838YA47_9NEIS</name>
<keyword evidence="3" id="KW-1185">Reference proteome</keyword>
<gene>
    <name evidence="2" type="ORF">H2Z84_03975</name>
</gene>
<dbReference type="Gene3D" id="3.40.50.620">
    <property type="entry name" value="HUPs"/>
    <property type="match status" value="2"/>
</dbReference>
<dbReference type="EMBL" id="JACERN010000014">
    <property type="protein sequence ID" value="MBA4707551.1"/>
    <property type="molecule type" value="Genomic_DNA"/>
</dbReference>
<dbReference type="PANTHER" id="PTHR43196:SF2">
    <property type="entry name" value="PHOSPHOADENOSINE PHOSPHOSULFATE REDUCTASE"/>
    <property type="match status" value="1"/>
</dbReference>
<dbReference type="InterPro" id="IPR050128">
    <property type="entry name" value="Sulfate_adenylyltrnsfr_sub2"/>
</dbReference>
<proteinExistence type="predicted"/>
<reference evidence="2 3" key="1">
    <citation type="submission" date="2020-07" db="EMBL/GenBank/DDBJ databases">
        <title>Draft genome sequence of violacein-producing bacteria and related species.</title>
        <authorList>
            <person name="Wilson H.S."/>
            <person name="De Leon M.E."/>
        </authorList>
    </citation>
    <scope>NUCLEOTIDE SEQUENCE [LARGE SCALE GENOMIC DNA]</scope>
    <source>
        <strain evidence="2 3">HSC-21Su07</strain>
    </source>
</reference>
<protein>
    <submittedName>
        <fullName evidence="2">Phosphoadenosine phosphosulfate reductase family protein</fullName>
    </submittedName>
</protein>
<feature type="domain" description="Phosphoadenosine phosphosulphate reductase" evidence="1">
    <location>
        <begin position="5"/>
        <end position="68"/>
    </location>
</feature>
<dbReference type="SUPFAM" id="SSF52402">
    <property type="entry name" value="Adenine nucleotide alpha hydrolases-like"/>
    <property type="match status" value="1"/>
</dbReference>
<sequence>MEAMHVVSVSGGKDSTATLLLAMERISRENLRAIFCDTGNEHQAVYEYLSYLEQALDIQIDRLKADFSEQIADKRTFIARDDRTRRQYDTVGIEDAAGNPVWARDGFGKIRFKIKEKNGAPFCALIQKTVKVGGGRRVRWTNKAKRRALAVLHPTGNPFLDLCMWKGRFPSRKGQFCTEELKRNMAVAYQIDLVDAGYRVISWQGVRRDESARRSNVRKSERIGPRMHAFRPLVEWTALDVFNYCAQRSIQPNPLYLQGCSRVGCMPCINVSKDELRTISQRWPEEIERVASWEWLVGQASKRGAATFLPAPGETRTAVDRGNIWQRVEWSRTTRGGSQYDPLADLSEPTACSSAYGLCN</sequence>
<dbReference type="PANTHER" id="PTHR43196">
    <property type="entry name" value="SULFATE ADENYLYLTRANSFERASE SUBUNIT 2"/>
    <property type="match status" value="1"/>
</dbReference>
<dbReference type="Pfam" id="PF01507">
    <property type="entry name" value="PAPS_reduct"/>
    <property type="match status" value="2"/>
</dbReference>
<feature type="domain" description="Phosphoadenosine phosphosulphate reductase" evidence="1">
    <location>
        <begin position="198"/>
        <end position="269"/>
    </location>
</feature>
<dbReference type="InterPro" id="IPR014729">
    <property type="entry name" value="Rossmann-like_a/b/a_fold"/>
</dbReference>
<dbReference type="AlphaFoldDB" id="A0A838YA47"/>
<comment type="caution">
    <text evidence="2">The sequence shown here is derived from an EMBL/GenBank/DDBJ whole genome shotgun (WGS) entry which is preliminary data.</text>
</comment>
<evidence type="ECO:0000313" key="2">
    <source>
        <dbReference type="EMBL" id="MBA4707551.1"/>
    </source>
</evidence>
<dbReference type="Proteomes" id="UP000545606">
    <property type="component" value="Unassembled WGS sequence"/>
</dbReference>
<evidence type="ECO:0000259" key="1">
    <source>
        <dbReference type="Pfam" id="PF01507"/>
    </source>
</evidence>
<dbReference type="GO" id="GO:0003824">
    <property type="term" value="F:catalytic activity"/>
    <property type="evidence" value="ECO:0007669"/>
    <property type="project" value="InterPro"/>
</dbReference>
<organism evidence="2 3">
    <name type="scientific">Aquitalea aquatica</name>
    <dbReference type="NCBI Taxonomy" id="3044273"/>
    <lineage>
        <taxon>Bacteria</taxon>
        <taxon>Pseudomonadati</taxon>
        <taxon>Pseudomonadota</taxon>
        <taxon>Betaproteobacteria</taxon>
        <taxon>Neisseriales</taxon>
        <taxon>Chromobacteriaceae</taxon>
        <taxon>Aquitalea</taxon>
    </lineage>
</organism>
<evidence type="ECO:0000313" key="3">
    <source>
        <dbReference type="Proteomes" id="UP000545606"/>
    </source>
</evidence>
<dbReference type="InterPro" id="IPR002500">
    <property type="entry name" value="PAPS_reduct_dom"/>
</dbReference>
<accession>A0A838YA47</accession>